<protein>
    <submittedName>
        <fullName evidence="1">Uncharacterized protein</fullName>
    </submittedName>
</protein>
<evidence type="ECO:0000313" key="1">
    <source>
        <dbReference type="EMBL" id="GGM52894.1"/>
    </source>
</evidence>
<name>A0ABQ2H7Y1_9PORP</name>
<keyword evidence="2" id="KW-1185">Reference proteome</keyword>
<gene>
    <name evidence="1" type="ORF">GCM10007088_09500</name>
</gene>
<organism evidence="1 2">
    <name type="scientific">Porphyromonas pasteri</name>
    <dbReference type="NCBI Taxonomy" id="1583331"/>
    <lineage>
        <taxon>Bacteria</taxon>
        <taxon>Pseudomonadati</taxon>
        <taxon>Bacteroidota</taxon>
        <taxon>Bacteroidia</taxon>
        <taxon>Bacteroidales</taxon>
        <taxon>Porphyromonadaceae</taxon>
        <taxon>Porphyromonas</taxon>
    </lineage>
</organism>
<dbReference type="EMBL" id="BMPU01000002">
    <property type="protein sequence ID" value="GGM52894.1"/>
    <property type="molecule type" value="Genomic_DNA"/>
</dbReference>
<evidence type="ECO:0000313" key="2">
    <source>
        <dbReference type="Proteomes" id="UP000653477"/>
    </source>
</evidence>
<dbReference type="Proteomes" id="UP000653477">
    <property type="component" value="Unassembled WGS sequence"/>
</dbReference>
<proteinExistence type="predicted"/>
<comment type="caution">
    <text evidence="1">The sequence shown here is derived from an EMBL/GenBank/DDBJ whole genome shotgun (WGS) entry which is preliminary data.</text>
</comment>
<reference evidence="2" key="1">
    <citation type="journal article" date="2019" name="Int. J. Syst. Evol. Microbiol.">
        <title>The Global Catalogue of Microorganisms (GCM) 10K type strain sequencing project: providing services to taxonomists for standard genome sequencing and annotation.</title>
        <authorList>
            <consortium name="The Broad Institute Genomics Platform"/>
            <consortium name="The Broad Institute Genome Sequencing Center for Infectious Disease"/>
            <person name="Wu L."/>
            <person name="Ma J."/>
        </authorList>
    </citation>
    <scope>NUCLEOTIDE SEQUENCE [LARGE SCALE GENOMIC DNA]</scope>
    <source>
        <strain evidence="2">JCM 30531</strain>
    </source>
</reference>
<sequence>MRDFTRVSDNNRGNPEGYYFEDRHHDLDKFAGEWEGTGFGDHQWRARIIVQKKANYYDSYWYDALGLELSITKNGKACITPTDSFLPGTSFIQGWGFVWDREKSSLQLNVYRMPFFYGKADKPYQELANVLLCLNAAHDTIVVRRSHLVGIDRPVIIPDYLSVPYDAEVCTLRRVKK</sequence>
<accession>A0ABQ2H7Y1</accession>